<dbReference type="Pfam" id="PF03989">
    <property type="entry name" value="DNA_gyraseA_C"/>
    <property type="match status" value="4"/>
</dbReference>
<dbReference type="Proteomes" id="UP000278804">
    <property type="component" value="Chromosome"/>
</dbReference>
<dbReference type="SUPFAM" id="SSF56719">
    <property type="entry name" value="Type II DNA topoisomerase"/>
    <property type="match status" value="1"/>
</dbReference>
<name>A0A3S8RMV0_9FIRM</name>
<dbReference type="GO" id="GO:0006265">
    <property type="term" value="P:DNA topological change"/>
    <property type="evidence" value="ECO:0007669"/>
    <property type="project" value="UniProtKB-UniRule"/>
</dbReference>
<dbReference type="InterPro" id="IPR050220">
    <property type="entry name" value="Type_II_DNA_Topoisomerases"/>
</dbReference>
<dbReference type="SUPFAM" id="SSF101904">
    <property type="entry name" value="GyrA/ParC C-terminal domain-like"/>
    <property type="match status" value="1"/>
</dbReference>
<dbReference type="InterPro" id="IPR013758">
    <property type="entry name" value="Topo_IIA_A/C_ab"/>
</dbReference>
<keyword evidence="7 8" id="KW-0413">Isomerase</keyword>
<organism evidence="10 11">
    <name type="scientific">Erysipelothrix piscisicarius</name>
    <dbReference type="NCBI Taxonomy" id="2485784"/>
    <lineage>
        <taxon>Bacteria</taxon>
        <taxon>Bacillati</taxon>
        <taxon>Bacillota</taxon>
        <taxon>Erysipelotrichia</taxon>
        <taxon>Erysipelotrichales</taxon>
        <taxon>Erysipelotrichaceae</taxon>
        <taxon>Erysipelothrix</taxon>
    </lineage>
</organism>
<evidence type="ECO:0000313" key="10">
    <source>
        <dbReference type="EMBL" id="AZK44271.1"/>
    </source>
</evidence>
<evidence type="ECO:0000256" key="5">
    <source>
        <dbReference type="ARBA" id="ARBA00023125"/>
    </source>
</evidence>
<dbReference type="InterPro" id="IPR005741">
    <property type="entry name" value="TopoIV_A_Gpos"/>
</dbReference>
<dbReference type="InterPro" id="IPR013757">
    <property type="entry name" value="Topo_IIA_A_a_sf"/>
</dbReference>
<evidence type="ECO:0000256" key="2">
    <source>
        <dbReference type="ARBA" id="ARBA00012895"/>
    </source>
</evidence>
<dbReference type="InterPro" id="IPR035516">
    <property type="entry name" value="Gyrase/topoIV_suA_C"/>
</dbReference>
<evidence type="ECO:0000256" key="6">
    <source>
        <dbReference type="ARBA" id="ARBA00023136"/>
    </source>
</evidence>
<keyword evidence="4 8" id="KW-0799">Topoisomerase</keyword>
<dbReference type="GO" id="GO:0034335">
    <property type="term" value="F:DNA negative supercoiling activity"/>
    <property type="evidence" value="ECO:0007669"/>
    <property type="project" value="UniProtKB-ARBA"/>
</dbReference>
<dbReference type="KEGG" id="eri:EEI45_05495"/>
<dbReference type="GO" id="GO:0003677">
    <property type="term" value="F:DNA binding"/>
    <property type="evidence" value="ECO:0007669"/>
    <property type="project" value="UniProtKB-UniRule"/>
</dbReference>
<dbReference type="NCBIfam" id="TIGR01061">
    <property type="entry name" value="parC_Gpos"/>
    <property type="match status" value="1"/>
</dbReference>
<gene>
    <name evidence="10" type="primary">parC</name>
    <name evidence="10" type="ORF">EEI45_05495</name>
</gene>
<protein>
    <recommendedName>
        <fullName evidence="2">DNA topoisomerase (ATP-hydrolyzing)</fullName>
        <ecNumber evidence="2">5.6.2.2</ecNumber>
    </recommendedName>
</protein>
<evidence type="ECO:0000259" key="9">
    <source>
        <dbReference type="PROSITE" id="PS52040"/>
    </source>
</evidence>
<dbReference type="Gene3D" id="3.30.1360.40">
    <property type="match status" value="1"/>
</dbReference>
<feature type="active site" description="O-(5'-phospho-DNA)-tyrosine intermediate" evidence="8">
    <location>
        <position position="120"/>
    </location>
</feature>
<feature type="domain" description="Topo IIA-type catalytic" evidence="9">
    <location>
        <begin position="32"/>
        <end position="498"/>
    </location>
</feature>
<dbReference type="FunFam" id="1.10.268.10:FF:000001">
    <property type="entry name" value="DNA gyrase subunit A"/>
    <property type="match status" value="1"/>
</dbReference>
<dbReference type="Gene3D" id="2.120.10.90">
    <property type="entry name" value="DNA gyrase/topoisomerase IV, subunit A, C-terminal"/>
    <property type="match status" value="1"/>
</dbReference>
<dbReference type="PANTHER" id="PTHR43493:SF9">
    <property type="entry name" value="DNA TOPOISOMERASE 4 SUBUNIT A"/>
    <property type="match status" value="1"/>
</dbReference>
<dbReference type="Pfam" id="PF00521">
    <property type="entry name" value="DNA_topoisoIV"/>
    <property type="match status" value="1"/>
</dbReference>
<dbReference type="PROSITE" id="PS52040">
    <property type="entry name" value="TOPO_IIA"/>
    <property type="match status" value="1"/>
</dbReference>
<evidence type="ECO:0000256" key="7">
    <source>
        <dbReference type="ARBA" id="ARBA00023235"/>
    </source>
</evidence>
<dbReference type="GO" id="GO:0005524">
    <property type="term" value="F:ATP binding"/>
    <property type="evidence" value="ECO:0007669"/>
    <property type="project" value="InterPro"/>
</dbReference>
<evidence type="ECO:0000256" key="8">
    <source>
        <dbReference type="PROSITE-ProRule" id="PRU01384"/>
    </source>
</evidence>
<dbReference type="EMBL" id="CP034234">
    <property type="protein sequence ID" value="AZK44271.1"/>
    <property type="molecule type" value="Genomic_DNA"/>
</dbReference>
<proteinExistence type="predicted"/>
<dbReference type="Gene3D" id="3.90.199.10">
    <property type="entry name" value="Topoisomerase II, domain 5"/>
    <property type="match status" value="1"/>
</dbReference>
<evidence type="ECO:0000313" key="11">
    <source>
        <dbReference type="Proteomes" id="UP000278804"/>
    </source>
</evidence>
<dbReference type="InterPro" id="IPR002205">
    <property type="entry name" value="Topo_IIA_dom_A"/>
</dbReference>
<dbReference type="RefSeq" id="WP_125164449.1">
    <property type="nucleotide sequence ID" value="NZ_CP034234.1"/>
</dbReference>
<dbReference type="EC" id="5.6.2.2" evidence="2"/>
<sequence>MSHDSLIKLPIEDIVGERFGRYSKYIIQERALPDVRDGLKPVQRRILYAMYHDKNFYDKPYRKSAKTVGLVIGNYHPHGDSSVYEAMVRMSQSWKMNMPLIDMQGNNGSIDDDPAAAMRYTEARISKLSQKLLENIDEDVVPFVLNFDDMTTEPSVLPARYPNLLVNGSTGIAAGYATNIPPFNLNEIMDASIYRLHNPECGVDEIMTMVQGPDFPTGAIIQGRDGIEDIIRKGKGRIVVRAKADIVENKSMKQIVITALPYEVIKSNVVRKIDELRFTKASEGFGDVMDVRDESDRTGLRIVIDCKRDANVESILNLFYKYTELQVYYNANMVAIVDQRPQVCGLLEILDAYLKFRQEVVLNRSKYRYEQKEKRLHILEGLMKATSILDEIIAVIRRSNNRSESRNNIMAEFGFTEAQATAIVDLQLYRLSSTDINALRDEFAKLANELEYLDLVINNIDMLNNLIVKEFMEIKETFDTPRKSSIEAEISELEVDHLSLITNEAVMVTVSRDGYLKKVSLRSYGSSQKDVIALMDEDMPVFSSEVETTDYLVFVTSKGRYGMILVHEIDEARWRDTGSHINQYMKCDPNEKIISVFTLKSFDTYQFIVTSTASGMVKKTAISELEVKRTNRLYDVMKLGKHDELVGAVITSNEDHLLLVSKEGQCMRLDLSEINPIGLRAKGVIGMKLKLNDRIVSTIGLSDESDVVFVSDRFQMKRIKAQDIAINNRATQGTSIVKTVKSNPHYLGEVFVGNIQDHILIYNDHTSIISIKDVPIMSSDATFSTVTDEKDFSILRPLVHVVKVAFPKSEAKSIDEPLKLDL</sequence>
<accession>A0A3S8RMV0</accession>
<dbReference type="Gene3D" id="1.10.268.10">
    <property type="entry name" value="Topoisomerase, domain 3"/>
    <property type="match status" value="1"/>
</dbReference>
<keyword evidence="6" id="KW-0472">Membrane</keyword>
<dbReference type="CDD" id="cd00187">
    <property type="entry name" value="TOP4c"/>
    <property type="match status" value="1"/>
</dbReference>
<dbReference type="SMART" id="SM00434">
    <property type="entry name" value="TOP4c"/>
    <property type="match status" value="1"/>
</dbReference>
<dbReference type="NCBIfam" id="NF004044">
    <property type="entry name" value="PRK05561.1"/>
    <property type="match status" value="1"/>
</dbReference>
<dbReference type="PANTHER" id="PTHR43493">
    <property type="entry name" value="DNA GYRASE/TOPOISOMERASE SUBUNIT A"/>
    <property type="match status" value="1"/>
</dbReference>
<keyword evidence="3" id="KW-1003">Cell membrane</keyword>
<keyword evidence="11" id="KW-1185">Reference proteome</keyword>
<dbReference type="AlphaFoldDB" id="A0A3S8RMV0"/>
<dbReference type="InterPro" id="IPR006691">
    <property type="entry name" value="GyrA/parC_rep"/>
</dbReference>
<reference evidence="10 11" key="1">
    <citation type="journal article" date="2020" name="Int. J. Syst. Evol. Microbiol.">
        <title>Description of Erysipelothrix piscisicarius sp. nov., an emergent fish pathogen, and assessment of virulence using a tiger barb (Puntigrus tetrazona) infection model.</title>
        <authorList>
            <person name="Pomaranski E.K."/>
            <person name="Griffin M.J."/>
            <person name="Camus A.C."/>
            <person name="Armwood A.R."/>
            <person name="Shelley J."/>
            <person name="Waldbieser G.C."/>
            <person name="LaFrentz B.R."/>
            <person name="Garcia J.C."/>
            <person name="Yanong R."/>
            <person name="Soto E."/>
        </authorList>
    </citation>
    <scope>NUCLEOTIDE SEQUENCE [LARGE SCALE GENOMIC DNA]</scope>
    <source>
        <strain evidence="10 11">15TAL0474</strain>
    </source>
</reference>
<evidence type="ECO:0000256" key="4">
    <source>
        <dbReference type="ARBA" id="ARBA00023029"/>
    </source>
</evidence>
<evidence type="ECO:0000256" key="1">
    <source>
        <dbReference type="ARBA" id="ARBA00000185"/>
    </source>
</evidence>
<dbReference type="GO" id="GO:0005737">
    <property type="term" value="C:cytoplasm"/>
    <property type="evidence" value="ECO:0007669"/>
    <property type="project" value="TreeGrafter"/>
</dbReference>
<dbReference type="GO" id="GO:0009330">
    <property type="term" value="C:DNA topoisomerase type II (double strand cut, ATP-hydrolyzing) complex"/>
    <property type="evidence" value="ECO:0007669"/>
    <property type="project" value="TreeGrafter"/>
</dbReference>
<dbReference type="GO" id="GO:0005694">
    <property type="term" value="C:chromosome"/>
    <property type="evidence" value="ECO:0007669"/>
    <property type="project" value="InterPro"/>
</dbReference>
<evidence type="ECO:0000256" key="3">
    <source>
        <dbReference type="ARBA" id="ARBA00022475"/>
    </source>
</evidence>
<comment type="catalytic activity">
    <reaction evidence="1 8">
        <text>ATP-dependent breakage, passage and rejoining of double-stranded DNA.</text>
        <dbReference type="EC" id="5.6.2.2"/>
    </reaction>
</comment>
<dbReference type="InterPro" id="IPR013760">
    <property type="entry name" value="Topo_IIA-like_dom_sf"/>
</dbReference>
<keyword evidence="5 8" id="KW-0238">DNA-binding</keyword>